<evidence type="ECO:0000313" key="2">
    <source>
        <dbReference type="EMBL" id="GAI12462.1"/>
    </source>
</evidence>
<name>X1MVI1_9ZZZZ</name>
<dbReference type="EMBL" id="BARV01003687">
    <property type="protein sequence ID" value="GAI10384.1"/>
    <property type="molecule type" value="Genomic_DNA"/>
</dbReference>
<organism evidence="1">
    <name type="scientific">marine sediment metagenome</name>
    <dbReference type="NCBI Taxonomy" id="412755"/>
    <lineage>
        <taxon>unclassified sequences</taxon>
        <taxon>metagenomes</taxon>
        <taxon>ecological metagenomes</taxon>
    </lineage>
</organism>
<reference evidence="1" key="1">
    <citation type="journal article" date="2014" name="Front. Microbiol.">
        <title>High frequency of phylogenetically diverse reductive dehalogenase-homologous genes in deep subseafloor sedimentary metagenomes.</title>
        <authorList>
            <person name="Kawai M."/>
            <person name="Futagami T."/>
            <person name="Toyoda A."/>
            <person name="Takaki Y."/>
            <person name="Nishi S."/>
            <person name="Hori S."/>
            <person name="Arai W."/>
            <person name="Tsubouchi T."/>
            <person name="Morono Y."/>
            <person name="Uchiyama I."/>
            <person name="Ito T."/>
            <person name="Fujiyama A."/>
            <person name="Inagaki F."/>
            <person name="Takami H."/>
        </authorList>
    </citation>
    <scope>NUCLEOTIDE SEQUENCE</scope>
    <source>
        <strain evidence="1">Expedition CK06-06</strain>
    </source>
</reference>
<comment type="caution">
    <text evidence="1">The sequence shown here is derived from an EMBL/GenBank/DDBJ whole genome shotgun (WGS) entry which is preliminary data.</text>
</comment>
<protein>
    <submittedName>
        <fullName evidence="1">Uncharacterized protein</fullName>
    </submittedName>
</protein>
<evidence type="ECO:0000313" key="1">
    <source>
        <dbReference type="EMBL" id="GAI10384.1"/>
    </source>
</evidence>
<sequence>MGGTWWRVIYAVEREVDVKADNINTASEEAKSGLRSGERIVSIRIKR</sequence>
<proteinExistence type="predicted"/>
<accession>X1MVI1</accession>
<dbReference type="EMBL" id="BARV01010452">
    <property type="protein sequence ID" value="GAI12462.1"/>
    <property type="molecule type" value="Genomic_DNA"/>
</dbReference>
<dbReference type="AlphaFoldDB" id="X1MVI1"/>
<gene>
    <name evidence="1" type="ORF">S06H3_08663</name>
    <name evidence="2" type="ORF">S06H3_20223</name>
</gene>